<dbReference type="Gene3D" id="1.10.287.130">
    <property type="match status" value="1"/>
</dbReference>
<name>A0A839GBE0_9BACT</name>
<dbReference type="SMART" id="SM00387">
    <property type="entry name" value="HATPase_c"/>
    <property type="match status" value="1"/>
</dbReference>
<dbReference type="PROSITE" id="PS50113">
    <property type="entry name" value="PAC"/>
    <property type="match status" value="1"/>
</dbReference>
<dbReference type="SUPFAM" id="SSF47384">
    <property type="entry name" value="Homodimeric domain of signal transducing histidine kinase"/>
    <property type="match status" value="1"/>
</dbReference>
<comment type="catalytic activity">
    <reaction evidence="1">
        <text>ATP + protein L-histidine = ADP + protein N-phospho-L-histidine.</text>
        <dbReference type="EC" id="2.7.13.3"/>
    </reaction>
</comment>
<dbReference type="InterPro" id="IPR035965">
    <property type="entry name" value="PAS-like_dom_sf"/>
</dbReference>
<dbReference type="InterPro" id="IPR013656">
    <property type="entry name" value="PAS_4"/>
</dbReference>
<dbReference type="Gene3D" id="3.30.450.20">
    <property type="entry name" value="PAS domain"/>
    <property type="match status" value="5"/>
</dbReference>
<dbReference type="NCBIfam" id="TIGR00229">
    <property type="entry name" value="sensory_box"/>
    <property type="match status" value="5"/>
</dbReference>
<dbReference type="SMART" id="SM00091">
    <property type="entry name" value="PAS"/>
    <property type="match status" value="5"/>
</dbReference>
<evidence type="ECO:0000313" key="9">
    <source>
        <dbReference type="EMBL" id="MBA9076252.1"/>
    </source>
</evidence>
<evidence type="ECO:0000256" key="4">
    <source>
        <dbReference type="ARBA" id="ARBA00022679"/>
    </source>
</evidence>
<gene>
    <name evidence="9" type="ORF">FHS90_000956</name>
</gene>
<sequence length="957" mass="108186">MLLIAGEGELLYVNKALEELAGKPRATLLQEGVSAVFPFSGGGFPSIATAFGADGTFSDTLSLLHPVEGGIPVKVNARTFFGPGGQAVASVYLKDLRPSLEAQEKIVGQQETLKVALTDLQQVLENSVDMICTFDLDGNLLHINKICEKILGYSSEELVGRHYREFIHPEDITSTQGDTQELQQTQVTYHFRNRYLHKNGSMVYLSWTSSLVKEAGKVYCIARDITSMIPAEEIRLENESRLQALLQEGFEMIAVIDEKGVFKFVSGSVKNVLGYAPEELVGMDAFTQVHPDDVAHLLEQHRQVLNGQNLLFSPFRCKNRRGAWRWLESRAVNCFHNPTINGIIVNSRDVTERLQTQRQLERSEKMYKSLFDFNPDVAYSLDTNGRFTSVNKVAVELMQMPEEEILNRHFNEFAQLDYVEHNERQFQRVLRGEAITTESSLLNANQEEVFYTFTEIPILIDGEVVGVHGLAKDITHVKRQQLLLEETAKRLNNILESIKDAFFTLDQEWRFTYVNPEFEKTMKARKEDLVGRKITEVYDPAIFEPFYRQFQRAVGKRAPIHFEEYSTYLNSWLSVTVYPSEEGFSVYVKGINSRKRAEAELKKLSLVASKTVNSVYITDEEARIEWVNDGFTRLTGYTLEEVVGRKPGDFLASPATRANVFSIREKLAIEKPFVQEVENMSKSGEVYWSKLDVTPILDEHSGGAKKFIVIETEITGQKKAEEERVRLTDELLRRNRHLEQFTYIVSHNLRSPVANVLGLTSLLMGTEDREMQLTVTDKLRHTAKGLDTIIRDLNDLLSLQGGLLEAREKISLPEIVEQALLSLPNESYQHVTIDLNGIQEIISVRSFMNSILSNLLTNAVKYRSLERPLDIKVTARLEEASNLLCLSVSDNGLGINLEKEEKNLFGLYKRFHFHVAGRGLGLYLVKMQAEALGGAVNVQSKPGVGSTFNVFVNVAES</sequence>
<keyword evidence="3" id="KW-0597">Phosphoprotein</keyword>
<evidence type="ECO:0000259" key="8">
    <source>
        <dbReference type="PROSITE" id="PS50113"/>
    </source>
</evidence>
<reference evidence="9 10" key="1">
    <citation type="submission" date="2020-08" db="EMBL/GenBank/DDBJ databases">
        <title>Genomic Encyclopedia of Type Strains, Phase IV (KMG-IV): sequencing the most valuable type-strain genomes for metagenomic binning, comparative biology and taxonomic classification.</title>
        <authorList>
            <person name="Goeker M."/>
        </authorList>
    </citation>
    <scope>NUCLEOTIDE SEQUENCE [LARGE SCALE GENOMIC DNA]</scope>
    <source>
        <strain evidence="9 10">DSM 29854</strain>
    </source>
</reference>
<organism evidence="9 10">
    <name type="scientific">Rufibacter quisquiliarum</name>
    <dbReference type="NCBI Taxonomy" id="1549639"/>
    <lineage>
        <taxon>Bacteria</taxon>
        <taxon>Pseudomonadati</taxon>
        <taxon>Bacteroidota</taxon>
        <taxon>Cytophagia</taxon>
        <taxon>Cytophagales</taxon>
        <taxon>Hymenobacteraceae</taxon>
        <taxon>Rufibacter</taxon>
    </lineage>
</organism>
<dbReference type="InterPro" id="IPR003661">
    <property type="entry name" value="HisK_dim/P_dom"/>
</dbReference>
<dbReference type="Pfam" id="PF00512">
    <property type="entry name" value="HisKA"/>
    <property type="match status" value="1"/>
</dbReference>
<dbReference type="InterPro" id="IPR005467">
    <property type="entry name" value="His_kinase_dom"/>
</dbReference>
<proteinExistence type="predicted"/>
<dbReference type="SUPFAM" id="SSF55785">
    <property type="entry name" value="PYP-like sensor domain (PAS domain)"/>
    <property type="match status" value="5"/>
</dbReference>
<protein>
    <recommendedName>
        <fullName evidence="2">histidine kinase</fullName>
        <ecNumber evidence="2">2.7.13.3</ecNumber>
    </recommendedName>
</protein>
<dbReference type="SUPFAM" id="SSF55874">
    <property type="entry name" value="ATPase domain of HSP90 chaperone/DNA topoisomerase II/histidine kinase"/>
    <property type="match status" value="1"/>
</dbReference>
<dbReference type="InterPro" id="IPR036890">
    <property type="entry name" value="HATPase_C_sf"/>
</dbReference>
<dbReference type="CDD" id="cd00130">
    <property type="entry name" value="PAS"/>
    <property type="match status" value="5"/>
</dbReference>
<dbReference type="Proteomes" id="UP000563094">
    <property type="component" value="Unassembled WGS sequence"/>
</dbReference>
<feature type="domain" description="PAS" evidence="7">
    <location>
        <begin position="116"/>
        <end position="186"/>
    </location>
</feature>
<dbReference type="InterPro" id="IPR013655">
    <property type="entry name" value="PAS_fold_3"/>
</dbReference>
<dbReference type="PROSITE" id="PS50109">
    <property type="entry name" value="HIS_KIN"/>
    <property type="match status" value="1"/>
</dbReference>
<dbReference type="InterPro" id="IPR003594">
    <property type="entry name" value="HATPase_dom"/>
</dbReference>
<feature type="domain" description="Histidine kinase" evidence="6">
    <location>
        <begin position="744"/>
        <end position="956"/>
    </location>
</feature>
<dbReference type="PANTHER" id="PTHR43304:SF1">
    <property type="entry name" value="PAC DOMAIN-CONTAINING PROTEIN"/>
    <property type="match status" value="1"/>
</dbReference>
<evidence type="ECO:0000256" key="5">
    <source>
        <dbReference type="ARBA" id="ARBA00022777"/>
    </source>
</evidence>
<evidence type="ECO:0000313" key="10">
    <source>
        <dbReference type="Proteomes" id="UP000563094"/>
    </source>
</evidence>
<dbReference type="Pfam" id="PF13426">
    <property type="entry name" value="PAS_9"/>
    <property type="match status" value="2"/>
</dbReference>
<keyword evidence="5" id="KW-0418">Kinase</keyword>
<dbReference type="InterPro" id="IPR036097">
    <property type="entry name" value="HisK_dim/P_sf"/>
</dbReference>
<evidence type="ECO:0000259" key="6">
    <source>
        <dbReference type="PROSITE" id="PS50109"/>
    </source>
</evidence>
<accession>A0A839GBE0</accession>
<dbReference type="InterPro" id="IPR004358">
    <property type="entry name" value="Sig_transdc_His_kin-like_C"/>
</dbReference>
<feature type="domain" description="PAC" evidence="8">
    <location>
        <begin position="673"/>
        <end position="726"/>
    </location>
</feature>
<dbReference type="SMART" id="SM00086">
    <property type="entry name" value="PAC"/>
    <property type="match status" value="4"/>
</dbReference>
<dbReference type="InterPro" id="IPR001610">
    <property type="entry name" value="PAC"/>
</dbReference>
<dbReference type="AlphaFoldDB" id="A0A839GBE0"/>
<dbReference type="SMART" id="SM00388">
    <property type="entry name" value="HisKA"/>
    <property type="match status" value="1"/>
</dbReference>
<comment type="caution">
    <text evidence="9">The sequence shown here is derived from an EMBL/GenBank/DDBJ whole genome shotgun (WGS) entry which is preliminary data.</text>
</comment>
<evidence type="ECO:0000256" key="3">
    <source>
        <dbReference type="ARBA" id="ARBA00022553"/>
    </source>
</evidence>
<dbReference type="PANTHER" id="PTHR43304">
    <property type="entry name" value="PHYTOCHROME-LIKE PROTEIN CPH1"/>
    <property type="match status" value="1"/>
</dbReference>
<dbReference type="EC" id="2.7.13.3" evidence="2"/>
<dbReference type="CDD" id="cd00082">
    <property type="entry name" value="HisKA"/>
    <property type="match status" value="1"/>
</dbReference>
<feature type="domain" description="PAS" evidence="7">
    <location>
        <begin position="238"/>
        <end position="308"/>
    </location>
</feature>
<dbReference type="Pfam" id="PF08448">
    <property type="entry name" value="PAS_4"/>
    <property type="match status" value="2"/>
</dbReference>
<evidence type="ECO:0000256" key="2">
    <source>
        <dbReference type="ARBA" id="ARBA00012438"/>
    </source>
</evidence>
<keyword evidence="4" id="KW-0808">Transferase</keyword>
<dbReference type="InterPro" id="IPR000014">
    <property type="entry name" value="PAS"/>
</dbReference>
<feature type="domain" description="PAS" evidence="7">
    <location>
        <begin position="600"/>
        <end position="645"/>
    </location>
</feature>
<dbReference type="PRINTS" id="PR00344">
    <property type="entry name" value="BCTRLSENSOR"/>
</dbReference>
<feature type="domain" description="PAS" evidence="7">
    <location>
        <begin position="363"/>
        <end position="433"/>
    </location>
</feature>
<dbReference type="Pfam" id="PF08447">
    <property type="entry name" value="PAS_3"/>
    <property type="match status" value="2"/>
</dbReference>
<feature type="domain" description="PAS" evidence="7">
    <location>
        <begin position="487"/>
        <end position="557"/>
    </location>
</feature>
<dbReference type="GO" id="GO:0000155">
    <property type="term" value="F:phosphorelay sensor kinase activity"/>
    <property type="evidence" value="ECO:0007669"/>
    <property type="project" value="InterPro"/>
</dbReference>
<keyword evidence="10" id="KW-1185">Reference proteome</keyword>
<dbReference type="Gene3D" id="3.30.565.10">
    <property type="entry name" value="Histidine kinase-like ATPase, C-terminal domain"/>
    <property type="match status" value="1"/>
</dbReference>
<evidence type="ECO:0000256" key="1">
    <source>
        <dbReference type="ARBA" id="ARBA00000085"/>
    </source>
</evidence>
<dbReference type="EMBL" id="JACJIQ010000003">
    <property type="protein sequence ID" value="MBA9076252.1"/>
    <property type="molecule type" value="Genomic_DNA"/>
</dbReference>
<dbReference type="InterPro" id="IPR052162">
    <property type="entry name" value="Sensor_kinase/Photoreceptor"/>
</dbReference>
<evidence type="ECO:0000259" key="7">
    <source>
        <dbReference type="PROSITE" id="PS50112"/>
    </source>
</evidence>
<dbReference type="InterPro" id="IPR000700">
    <property type="entry name" value="PAS-assoc_C"/>
</dbReference>
<dbReference type="Pfam" id="PF02518">
    <property type="entry name" value="HATPase_c"/>
    <property type="match status" value="1"/>
</dbReference>
<dbReference type="PROSITE" id="PS50112">
    <property type="entry name" value="PAS"/>
    <property type="match status" value="5"/>
</dbReference>